<evidence type="ECO:0000313" key="1">
    <source>
        <dbReference type="EMBL" id="CAI4001411.1"/>
    </source>
</evidence>
<accession>A0A9P1D3R6</accession>
<dbReference type="AlphaFoldDB" id="A0A9P1D3R6"/>
<comment type="caution">
    <text evidence="1">The sequence shown here is derived from an EMBL/GenBank/DDBJ whole genome shotgun (WGS) entry which is preliminary data.</text>
</comment>
<evidence type="ECO:0000313" key="3">
    <source>
        <dbReference type="EMBL" id="CAL4788723.1"/>
    </source>
</evidence>
<organism evidence="1">
    <name type="scientific">Cladocopium goreaui</name>
    <dbReference type="NCBI Taxonomy" id="2562237"/>
    <lineage>
        <taxon>Eukaryota</taxon>
        <taxon>Sar</taxon>
        <taxon>Alveolata</taxon>
        <taxon>Dinophyceae</taxon>
        <taxon>Suessiales</taxon>
        <taxon>Symbiodiniaceae</taxon>
        <taxon>Cladocopium</taxon>
    </lineage>
</organism>
<dbReference type="OrthoDB" id="6077599at2759"/>
<dbReference type="Proteomes" id="UP001152797">
    <property type="component" value="Unassembled WGS sequence"/>
</dbReference>
<reference evidence="1" key="1">
    <citation type="submission" date="2022-10" db="EMBL/GenBank/DDBJ databases">
        <authorList>
            <person name="Chen Y."/>
            <person name="Dougan E. K."/>
            <person name="Chan C."/>
            <person name="Rhodes N."/>
            <person name="Thang M."/>
        </authorList>
    </citation>
    <scope>NUCLEOTIDE SEQUENCE</scope>
</reference>
<protein>
    <submittedName>
        <fullName evidence="3">E3 ubiquitin-protein ligase HERC2</fullName>
    </submittedName>
</protein>
<evidence type="ECO:0000313" key="2">
    <source>
        <dbReference type="EMBL" id="CAL1154786.1"/>
    </source>
</evidence>
<dbReference type="SUPFAM" id="SSF52467">
    <property type="entry name" value="DHS-like NAD/FAD-binding domain"/>
    <property type="match status" value="1"/>
</dbReference>
<name>A0A9P1D3R6_9DINO</name>
<sequence length="298" mass="33576">MCDWGYKTAVDCSEILSDGKLSIYERWAFWAEHTEKMNEIPMDEDTLDALAVAVGEKDYFVYSFTAESFFHKAGFDSRRIYSAAGSWEFLQCAKACSSSSVFPSSEAVHEILSNLREYSVVTNDCLPKCSHCGGDCIPNVRLNDKFCHERYSEGLSNLISWLEEIAASKTRLVIVELDSAFKANRLSAFPMESIAADLASCALVRFSNERYPWVPAVLSKAVGLPTKSFHELPELLAHAESADGQMLSVAAEKEVEQAAESRKLQRQERDLSVEPIHWRRILQHLGEDLFNCAYERSM</sequence>
<dbReference type="EMBL" id="CAMXCT030002934">
    <property type="protein sequence ID" value="CAL4788723.1"/>
    <property type="molecule type" value="Genomic_DNA"/>
</dbReference>
<reference evidence="2" key="2">
    <citation type="submission" date="2024-04" db="EMBL/GenBank/DDBJ databases">
        <authorList>
            <person name="Chen Y."/>
            <person name="Shah S."/>
            <person name="Dougan E. K."/>
            <person name="Thang M."/>
            <person name="Chan C."/>
        </authorList>
    </citation>
    <scope>NUCLEOTIDE SEQUENCE [LARGE SCALE GENOMIC DNA]</scope>
</reference>
<dbReference type="EMBL" id="CAMXCT020002934">
    <property type="protein sequence ID" value="CAL1154786.1"/>
    <property type="molecule type" value="Genomic_DNA"/>
</dbReference>
<keyword evidence="4" id="KW-1185">Reference proteome</keyword>
<evidence type="ECO:0000313" key="4">
    <source>
        <dbReference type="Proteomes" id="UP001152797"/>
    </source>
</evidence>
<gene>
    <name evidence="1" type="ORF">C1SCF055_LOCUS27461</name>
</gene>
<dbReference type="EMBL" id="CAMXCT010002934">
    <property type="protein sequence ID" value="CAI4001411.1"/>
    <property type="molecule type" value="Genomic_DNA"/>
</dbReference>
<dbReference type="InterPro" id="IPR029035">
    <property type="entry name" value="DHS-like_NAD/FAD-binding_dom"/>
</dbReference>
<proteinExistence type="predicted"/>